<accession>A0ABY5AC96</accession>
<dbReference type="GeneID" id="300080744"/>
<keyword evidence="2" id="KW-1185">Reference proteome</keyword>
<dbReference type="RefSeq" id="WP_129484227.1">
    <property type="nucleotide sequence ID" value="NZ_CP099397.1"/>
</dbReference>
<organism evidence="1 2">
    <name type="scientific">Ectopseudomonas hydrolytica</name>
    <dbReference type="NCBI Taxonomy" id="2493633"/>
    <lineage>
        <taxon>Bacteria</taxon>
        <taxon>Pseudomonadati</taxon>
        <taxon>Pseudomonadota</taxon>
        <taxon>Gammaproteobacteria</taxon>
        <taxon>Pseudomonadales</taxon>
        <taxon>Pseudomonadaceae</taxon>
        <taxon>Ectopseudomonas</taxon>
    </lineage>
</organism>
<gene>
    <name evidence="1" type="ORF">L1F06_007185</name>
</gene>
<reference evidence="1" key="1">
    <citation type="submission" date="2022-06" db="EMBL/GenBank/DDBJ databases">
        <title>Complete genome of Pseudomonas hydrolytica DSWY01T.</title>
        <authorList>
            <person name="Jung J."/>
            <person name="Jeon C.O."/>
        </authorList>
    </citation>
    <scope>NUCLEOTIDE SEQUENCE</scope>
    <source>
        <strain evidence="1">DSWY01</strain>
    </source>
</reference>
<dbReference type="Proteomes" id="UP001054897">
    <property type="component" value="Chromosome"/>
</dbReference>
<protein>
    <submittedName>
        <fullName evidence="1">Uncharacterized protein</fullName>
    </submittedName>
</protein>
<evidence type="ECO:0000313" key="1">
    <source>
        <dbReference type="EMBL" id="USR41210.1"/>
    </source>
</evidence>
<evidence type="ECO:0000313" key="2">
    <source>
        <dbReference type="Proteomes" id="UP001054897"/>
    </source>
</evidence>
<sequence>MKFIIEYQLEEHGWAKICFSNEADSISSQVSYLHDSLLDLSLMALQIKSGSKNAKAIFMDEPGELQLLVSITEDNAVYEARWFDDWQSWGMVQEENYRVLLQGTCPALQIVQQITQILWQIHQNIGPEKYKELWVEHDFPIEQFKGLVNA</sequence>
<name>A0ABY5AC96_9GAMM</name>
<dbReference type="EMBL" id="CP099397">
    <property type="protein sequence ID" value="USR41210.1"/>
    <property type="molecule type" value="Genomic_DNA"/>
</dbReference>
<proteinExistence type="predicted"/>